<dbReference type="RefSeq" id="WP_238749543.1">
    <property type="nucleotide sequence ID" value="NZ_CAKLPZ010000001.1"/>
</dbReference>
<evidence type="ECO:0000313" key="3">
    <source>
        <dbReference type="Proteomes" id="UP000837803"/>
    </source>
</evidence>
<reference evidence="2" key="1">
    <citation type="submission" date="2021-12" db="EMBL/GenBank/DDBJ databases">
        <authorList>
            <person name="Rodrigo-Torres L."/>
            <person name="Arahal R. D."/>
            <person name="Lucena T."/>
        </authorList>
    </citation>
    <scope>NUCLEOTIDE SEQUENCE</scope>
    <source>
        <strain evidence="2">CECT 8419</strain>
    </source>
</reference>
<sequence length="376" mass="41831">MLYARCLALIVFTLLCTGCIEPTEPVFRLEQPFYLVEGELTDQSGQSQLTVRQSNFSDVQLTLDPISDATVLAEEEGAGTRVQWQADPDVPGTYRAPADFAVQPGERWFVNVRFPDGTEAISAAELLPAASRIDDFRVAFEQEGRFVTAQRRFVPVFRLLLDFTDPEGTEDYYEWNYRYWEQEVVCASCDRGVYREGECIPVERFTTNNERYDYLCESSEDGCFRQRGGNQLDLSTDQAFAGGAVQDRPIGEIDFTDFGGILIEAIQYGLTAEAYAYGKVAADIVRGSSGLNATLPAALNGNVRNLDPDGPEVLGNVRVASRTTRRLFFVRDATFGEPPPRDRTIRLEPSNPPFTPPQAPCSGNGRTPIKPDGWPD</sequence>
<organism evidence="2 3">
    <name type="scientific">Neolewinella maritima</name>
    <dbReference type="NCBI Taxonomy" id="1383882"/>
    <lineage>
        <taxon>Bacteria</taxon>
        <taxon>Pseudomonadati</taxon>
        <taxon>Bacteroidota</taxon>
        <taxon>Saprospiria</taxon>
        <taxon>Saprospirales</taxon>
        <taxon>Lewinellaceae</taxon>
        <taxon>Neolewinella</taxon>
    </lineage>
</organism>
<dbReference type="Pfam" id="PF14054">
    <property type="entry name" value="DUF4249"/>
    <property type="match status" value="1"/>
</dbReference>
<feature type="compositionally biased region" description="Pro residues" evidence="1">
    <location>
        <begin position="350"/>
        <end position="359"/>
    </location>
</feature>
<evidence type="ECO:0008006" key="4">
    <source>
        <dbReference type="Google" id="ProtNLM"/>
    </source>
</evidence>
<dbReference type="EMBL" id="CAKLPZ010000001">
    <property type="protein sequence ID" value="CAH0999355.1"/>
    <property type="molecule type" value="Genomic_DNA"/>
</dbReference>
<dbReference type="InterPro" id="IPR025345">
    <property type="entry name" value="DUF4249"/>
</dbReference>
<evidence type="ECO:0000313" key="2">
    <source>
        <dbReference type="EMBL" id="CAH0999355.1"/>
    </source>
</evidence>
<evidence type="ECO:0000256" key="1">
    <source>
        <dbReference type="SAM" id="MobiDB-lite"/>
    </source>
</evidence>
<protein>
    <recommendedName>
        <fullName evidence="4">DUF4249 domain-containing protein</fullName>
    </recommendedName>
</protein>
<accession>A0ABM9AYR3</accession>
<proteinExistence type="predicted"/>
<feature type="region of interest" description="Disordered" evidence="1">
    <location>
        <begin position="335"/>
        <end position="376"/>
    </location>
</feature>
<comment type="caution">
    <text evidence="2">The sequence shown here is derived from an EMBL/GenBank/DDBJ whole genome shotgun (WGS) entry which is preliminary data.</text>
</comment>
<name>A0ABM9AYR3_9BACT</name>
<dbReference type="Proteomes" id="UP000837803">
    <property type="component" value="Unassembled WGS sequence"/>
</dbReference>
<keyword evidence="3" id="KW-1185">Reference proteome</keyword>
<gene>
    <name evidence="2" type="ORF">LEM8419_00653</name>
</gene>